<feature type="coiled-coil region" evidence="1">
    <location>
        <begin position="388"/>
        <end position="440"/>
    </location>
</feature>
<sequence length="1083" mass="125179">MKKLVKIRLINWHYLSNETIELDGNVLLSGPNASGKSTVMDAITYVLTAGDTMFNLAANEKGKRDLRGYVKCKLGMDDKEYLRTGDVSGHVALEFYDEKTGNYFAVGAVIDAFGDLLPVKTLFYRTFEKINDSMFVSAENRIFGTVEFRKHNPSFEYFLTKKEAKRGFRTAFGSINEDFYRLIPKALAFKPISDVKEFIYQNILEEKEIDVTAIKDAIRSYKELEDTLRLINRKINDLKEIDTIYQELKGIEERKNYIDYLMRLFDVEAIRSDIQDAKIQIEKQEAIRSRKEKDILELDSELLMLNERSRDLYNALSSDQEFKAEEYIHREILKSQTNITALEANQQSFLKRCTQFKEAVANLRKIANEPLFTEMANLPLVQINPMDVETSKLKLQDIERRLNTYKNQTNQELGSLNAEKKELLQQINEISLSLKSLEQNRVHFRADLLQIRLEIEEGLKRIYNYDIRVHILAEICEITDLNWADTVEIFLGNRRLNMIVEPRYFDQALQIFTRIKNRYHLYGIGLINTKQLTRYKTYEPRSLASILSTENQDARNYLNYVCGNVIMCDDAMELEKYPTSITNDLLIYRGYTVSSLNPNVEKPLIGKNAASEQAQIWHKKADQAKQQYLALNDRMEKLNTMVEWMESFDLRPIIEDLDKALLLEKEKASLEDLSKQAIRQKNATPSELQQDYEKVLSSIKAGDAKKLSLSKDIGGIDNAIDALSSMIQTKNKELSSLESQLKELANGNVVLEQQAKDEYQALLATKNFKTAFADYQSKYRLEETNYTTLSDSLVAKQYNYINAYNSTFSIGLSEIDKFEAELYKLEKMELVKYEQKVRSARESAEIVFKEDFIAKLRNNILTAEQEISKINETLSSITFGNDRYEFIFPRSSEYAQFYEMVTSDLEDANEGLLTYAFQQKYDEQIRELFETLSVDEVNSNGAINKFTDYRTYMDYDIRIINNNGDTMSYSKVFKEKSGGETQVPFYVAIIASFVRVYTKTNVLGGDPIGLVLFDEVFDKMDANRMHAMMNFIHSMPLQVIIACPPQRMDILQKFADTTLIMVRQGNKASVLPLIKKQGQEEMI</sequence>
<dbReference type="Proteomes" id="UP000886758">
    <property type="component" value="Unassembled WGS sequence"/>
</dbReference>
<dbReference type="Pfam" id="PF13555">
    <property type="entry name" value="AAA_29"/>
    <property type="match status" value="1"/>
</dbReference>
<reference evidence="2" key="1">
    <citation type="submission" date="2020-10" db="EMBL/GenBank/DDBJ databases">
        <authorList>
            <person name="Gilroy R."/>
        </authorList>
    </citation>
    <scope>NUCLEOTIDE SEQUENCE</scope>
    <source>
        <strain evidence="2">ChiW17-6978</strain>
    </source>
</reference>
<dbReference type="GO" id="GO:0000731">
    <property type="term" value="P:DNA synthesis involved in DNA repair"/>
    <property type="evidence" value="ECO:0007669"/>
    <property type="project" value="TreeGrafter"/>
</dbReference>
<proteinExistence type="predicted"/>
<dbReference type="EMBL" id="DVLF01000092">
    <property type="protein sequence ID" value="HIT49950.1"/>
    <property type="molecule type" value="Genomic_DNA"/>
</dbReference>
<feature type="coiled-coil region" evidence="1">
    <location>
        <begin position="720"/>
        <end position="754"/>
    </location>
</feature>
<feature type="coiled-coil region" evidence="1">
    <location>
        <begin position="267"/>
        <end position="301"/>
    </location>
</feature>
<feature type="coiled-coil region" evidence="1">
    <location>
        <begin position="607"/>
        <end position="683"/>
    </location>
</feature>
<dbReference type="PANTHER" id="PTHR32182:SF0">
    <property type="entry name" value="DNA REPLICATION AND REPAIR PROTEIN RECF"/>
    <property type="match status" value="1"/>
</dbReference>
<evidence type="ECO:0000313" key="3">
    <source>
        <dbReference type="Proteomes" id="UP000886758"/>
    </source>
</evidence>
<dbReference type="Pfam" id="PF13558">
    <property type="entry name" value="SbcC_Walker_B"/>
    <property type="match status" value="1"/>
</dbReference>
<gene>
    <name evidence="2" type="ORF">IAD46_02880</name>
</gene>
<feature type="coiled-coil region" evidence="1">
    <location>
        <begin position="214"/>
        <end position="241"/>
    </location>
</feature>
<dbReference type="PANTHER" id="PTHR32182">
    <property type="entry name" value="DNA REPLICATION AND REPAIR PROTEIN RECF"/>
    <property type="match status" value="1"/>
</dbReference>
<feature type="coiled-coil region" evidence="1">
    <location>
        <begin position="823"/>
        <end position="873"/>
    </location>
</feature>
<dbReference type="Gene3D" id="3.40.50.300">
    <property type="entry name" value="P-loop containing nucleotide triphosphate hydrolases"/>
    <property type="match status" value="2"/>
</dbReference>
<organism evidence="2 3">
    <name type="scientific">Candidatus Pelethenecus faecipullorum</name>
    <dbReference type="NCBI Taxonomy" id="2840900"/>
    <lineage>
        <taxon>Bacteria</taxon>
        <taxon>Bacillati</taxon>
        <taxon>Mycoplasmatota</taxon>
        <taxon>Mollicutes</taxon>
        <taxon>Candidatus Pelethenecus</taxon>
    </lineage>
</organism>
<protein>
    <submittedName>
        <fullName evidence="2">AAA family ATPase</fullName>
    </submittedName>
</protein>
<dbReference type="AlphaFoldDB" id="A0A9D1GQX2"/>
<dbReference type="GO" id="GO:0006302">
    <property type="term" value="P:double-strand break repair"/>
    <property type="evidence" value="ECO:0007669"/>
    <property type="project" value="TreeGrafter"/>
</dbReference>
<evidence type="ECO:0000256" key="1">
    <source>
        <dbReference type="SAM" id="Coils"/>
    </source>
</evidence>
<name>A0A9D1GQX2_9MOLU</name>
<keyword evidence="1" id="KW-0175">Coiled coil</keyword>
<reference evidence="2" key="2">
    <citation type="journal article" date="2021" name="PeerJ">
        <title>Extensive microbial diversity within the chicken gut microbiome revealed by metagenomics and culture.</title>
        <authorList>
            <person name="Gilroy R."/>
            <person name="Ravi A."/>
            <person name="Getino M."/>
            <person name="Pursley I."/>
            <person name="Horton D.L."/>
            <person name="Alikhan N.F."/>
            <person name="Baker D."/>
            <person name="Gharbi K."/>
            <person name="Hall N."/>
            <person name="Watson M."/>
            <person name="Adriaenssens E.M."/>
            <person name="Foster-Nyarko E."/>
            <person name="Jarju S."/>
            <person name="Secka A."/>
            <person name="Antonio M."/>
            <person name="Oren A."/>
            <person name="Chaudhuri R.R."/>
            <person name="La Ragione R."/>
            <person name="Hildebrand F."/>
            <person name="Pallen M.J."/>
        </authorList>
    </citation>
    <scope>NUCLEOTIDE SEQUENCE</scope>
    <source>
        <strain evidence="2">ChiW17-6978</strain>
    </source>
</reference>
<accession>A0A9D1GQX2</accession>
<dbReference type="InterPro" id="IPR027417">
    <property type="entry name" value="P-loop_NTPase"/>
</dbReference>
<dbReference type="SUPFAM" id="SSF52540">
    <property type="entry name" value="P-loop containing nucleoside triphosphate hydrolases"/>
    <property type="match status" value="1"/>
</dbReference>
<evidence type="ECO:0000313" key="2">
    <source>
        <dbReference type="EMBL" id="HIT49950.1"/>
    </source>
</evidence>
<comment type="caution">
    <text evidence="2">The sequence shown here is derived from an EMBL/GenBank/DDBJ whole genome shotgun (WGS) entry which is preliminary data.</text>
</comment>